<dbReference type="OrthoDB" id="10619933at2759"/>
<comment type="caution">
    <text evidence="1">The sequence shown here is derived from an EMBL/GenBank/DDBJ whole genome shotgun (WGS) entry which is preliminary data.</text>
</comment>
<organism evidence="1 2">
    <name type="scientific">Ancylostoma caninum</name>
    <name type="common">Dog hookworm</name>
    <dbReference type="NCBI Taxonomy" id="29170"/>
    <lineage>
        <taxon>Eukaryota</taxon>
        <taxon>Metazoa</taxon>
        <taxon>Ecdysozoa</taxon>
        <taxon>Nematoda</taxon>
        <taxon>Chromadorea</taxon>
        <taxon>Rhabditida</taxon>
        <taxon>Rhabditina</taxon>
        <taxon>Rhabditomorpha</taxon>
        <taxon>Strongyloidea</taxon>
        <taxon>Ancylostomatidae</taxon>
        <taxon>Ancylostomatinae</taxon>
        <taxon>Ancylostoma</taxon>
    </lineage>
</organism>
<accession>A0A368FGE4</accession>
<evidence type="ECO:0000313" key="2">
    <source>
        <dbReference type="Proteomes" id="UP000252519"/>
    </source>
</evidence>
<protein>
    <recommendedName>
        <fullName evidence="3">MMS19 nucleotide excision repair protein</fullName>
    </recommendedName>
</protein>
<keyword evidence="2" id="KW-1185">Reference proteome</keyword>
<dbReference type="InterPro" id="IPR016024">
    <property type="entry name" value="ARM-type_fold"/>
</dbReference>
<gene>
    <name evidence="1" type="ORF">ANCCAN_22982</name>
</gene>
<dbReference type="Proteomes" id="UP000252519">
    <property type="component" value="Unassembled WGS sequence"/>
</dbReference>
<dbReference type="EMBL" id="JOJR01001350">
    <property type="protein sequence ID" value="RCN31233.1"/>
    <property type="molecule type" value="Genomic_DNA"/>
</dbReference>
<dbReference type="SUPFAM" id="SSF48371">
    <property type="entry name" value="ARM repeat"/>
    <property type="match status" value="1"/>
</dbReference>
<proteinExistence type="predicted"/>
<name>A0A368FGE4_ANCCA</name>
<sequence>MYGGRIDLADVRALLSSGNPVVQSQGLTGLFSHLKPPFPNAKARASALSLLFDCFTLFDASVAQSCAEAIPYLVKSDVISTEEVVTECLLKLSTPGITDASVVVLVRLLLLLSKCLTSTCFTILRKSKGCSGVLIDELRTIDIERCLPALKALVYSDVLSQEETINLLSKIFDSLSLDDRSSEQFSEYLAHKYSRHIMGNVKSARREMMMLNRSIELSNQEVLSLELCVEHTFAIVDNLLRSPELVMNESFPSNHVLLLSLFSLYSSRSELAKCVPGMVSNDHLTRIKAVVARSQAVHTFKGSLLQDEFDGSLSTFSYLGYTSSKGYLAPFLDVWLSKLDVTEVCERSVVFVTALVPYCDPSFLEKCFRLLSELVKRAPEVMGLLR</sequence>
<evidence type="ECO:0008006" key="3">
    <source>
        <dbReference type="Google" id="ProtNLM"/>
    </source>
</evidence>
<reference evidence="1 2" key="1">
    <citation type="submission" date="2014-10" db="EMBL/GenBank/DDBJ databases">
        <title>Draft genome of the hookworm Ancylostoma caninum.</title>
        <authorList>
            <person name="Mitreva M."/>
        </authorList>
    </citation>
    <scope>NUCLEOTIDE SEQUENCE [LARGE SCALE GENOMIC DNA]</scope>
    <source>
        <strain evidence="1 2">Baltimore</strain>
    </source>
</reference>
<dbReference type="AlphaFoldDB" id="A0A368FGE4"/>
<evidence type="ECO:0000313" key="1">
    <source>
        <dbReference type="EMBL" id="RCN31233.1"/>
    </source>
</evidence>